<name>A0A0F9SMC4_9ZZZZ</name>
<sequence>MHTLRAPLEGKPSPAHTSVTIIVDRLESTWGSRLLRRKPIPHCTAFPAYNWHIANEEFKAGVRQGIADSGGVWRDPDPEPSLPRTEPEVLEVQDMATTDLDRELIVRLKAQGGTRTGRLVSDTPKLWERQRVPHEPERGVTGRLPSAGPPALQEIPYRPTTAPRSGRMHNSRTPLNDLTCCTLPRTAHCPHALVDGRCPVDGCMRIHHGRENAALSGVIEARQMYADIVERGQHLQRCGYNGDTPCTCYVAVRLDIIIRVARLYPEIPLYDVEARPSS</sequence>
<proteinExistence type="predicted"/>
<dbReference type="EMBL" id="LAZR01002412">
    <property type="protein sequence ID" value="KKN30378.1"/>
    <property type="molecule type" value="Genomic_DNA"/>
</dbReference>
<dbReference type="AlphaFoldDB" id="A0A0F9SMC4"/>
<reference evidence="2" key="1">
    <citation type="journal article" date="2015" name="Nature">
        <title>Complex archaea that bridge the gap between prokaryotes and eukaryotes.</title>
        <authorList>
            <person name="Spang A."/>
            <person name="Saw J.H."/>
            <person name="Jorgensen S.L."/>
            <person name="Zaremba-Niedzwiedzka K."/>
            <person name="Martijn J."/>
            <person name="Lind A.E."/>
            <person name="van Eijk R."/>
            <person name="Schleper C."/>
            <person name="Guy L."/>
            <person name="Ettema T.J."/>
        </authorList>
    </citation>
    <scope>NUCLEOTIDE SEQUENCE</scope>
</reference>
<protein>
    <submittedName>
        <fullName evidence="2">Uncharacterized protein</fullName>
    </submittedName>
</protein>
<organism evidence="2">
    <name type="scientific">marine sediment metagenome</name>
    <dbReference type="NCBI Taxonomy" id="412755"/>
    <lineage>
        <taxon>unclassified sequences</taxon>
        <taxon>metagenomes</taxon>
        <taxon>ecological metagenomes</taxon>
    </lineage>
</organism>
<comment type="caution">
    <text evidence="2">The sequence shown here is derived from an EMBL/GenBank/DDBJ whole genome shotgun (WGS) entry which is preliminary data.</text>
</comment>
<accession>A0A0F9SMC4</accession>
<gene>
    <name evidence="2" type="ORF">LCGC14_0834810</name>
</gene>
<evidence type="ECO:0000256" key="1">
    <source>
        <dbReference type="SAM" id="MobiDB-lite"/>
    </source>
</evidence>
<evidence type="ECO:0000313" key="2">
    <source>
        <dbReference type="EMBL" id="KKN30378.1"/>
    </source>
</evidence>
<feature type="region of interest" description="Disordered" evidence="1">
    <location>
        <begin position="136"/>
        <end position="171"/>
    </location>
</feature>